<dbReference type="SUPFAM" id="SSF54001">
    <property type="entry name" value="Cysteine proteinases"/>
    <property type="match status" value="1"/>
</dbReference>
<dbReference type="Proteomes" id="UP001163821">
    <property type="component" value="Unassembled WGS sequence"/>
</dbReference>
<reference evidence="3" key="1">
    <citation type="submission" date="2022-10" db="EMBL/GenBank/DDBJ databases">
        <title>Gaoshiqiia sediminis gen. nov., sp. nov., isolated from coastal sediment.</title>
        <authorList>
            <person name="Yu W.X."/>
            <person name="Mu D.S."/>
            <person name="Du J.Z."/>
            <person name="Liang Y.Q."/>
        </authorList>
    </citation>
    <scope>NUCLEOTIDE SEQUENCE</scope>
    <source>
        <strain evidence="3">A06</strain>
    </source>
</reference>
<sequence>MKRKFLQLLIGLLASIPGIAQRNFDYSLVPDSLKKDANAVVRSYSTIYNRLSVEEYTLTVNYVATILNEKGSSAAELLINYDNNSEVADLQGAIYDEKGIYVKSIKKKNFNDYAFNNSFTLYSDNRVKQYSPSATSYPYTVAYTYSIEYKSTVGFPIWFPQMGFGVSAEEAELVINTPEILGLNHMPLNYPFRFEETTSGTSKHFKWTATALKAITYEPGLPDHLDIFPSVLLSPNDIAYEGTTGNFTSWEDYGKWVYSLIDKRDGLPAETLAEIKLLTGPIADAKEKAEALYKYMQQKTRYVNIALGIGGFQPMAATEVHQKGYGDCKALSNYMKALLNGIGIEAYYTEIGSGAYRKIKFPEFPSVNQTNHVILCMPNGKDTIWLECTNQNLPFGYIGANNSDRYSLLVTPNGGKLARTPTYETRKNTRNSNIQVSLFGNGSARIEFTADFRNYLYEDVFYLIGQSKEEQKKELLKTLSRGDLQIDGFSLTDVSGDDAKATLQLNGQMNSYAVTGGNRIFVEPNLMFRHAFAGNQMKNRKQNLYEAVGYAYNDTLNLTIPLNTSIEFLPNDNEFSSPYGSYKITYQKLGDTQIRVSRQITIHKGNFPPEEFGTINAFLTGVLRQDKEKIVLLVGKT</sequence>
<evidence type="ECO:0000259" key="2">
    <source>
        <dbReference type="Pfam" id="PF12969"/>
    </source>
</evidence>
<evidence type="ECO:0000313" key="3">
    <source>
        <dbReference type="EMBL" id="MCW0481119.1"/>
    </source>
</evidence>
<protein>
    <submittedName>
        <fullName evidence="3">DUF3857 domain-containing transglutaminase family protein</fullName>
    </submittedName>
</protein>
<evidence type="ECO:0000313" key="4">
    <source>
        <dbReference type="Proteomes" id="UP001163821"/>
    </source>
</evidence>
<dbReference type="AlphaFoldDB" id="A0AA41Y3E5"/>
<dbReference type="Gene3D" id="3.10.620.30">
    <property type="match status" value="1"/>
</dbReference>
<evidence type="ECO:0000256" key="1">
    <source>
        <dbReference type="SAM" id="SignalP"/>
    </source>
</evidence>
<gene>
    <name evidence="3" type="ORF">N2K84_00150</name>
</gene>
<dbReference type="Pfam" id="PF12969">
    <property type="entry name" value="DUF3857"/>
    <property type="match status" value="1"/>
</dbReference>
<keyword evidence="1" id="KW-0732">Signal</keyword>
<comment type="caution">
    <text evidence="3">The sequence shown here is derived from an EMBL/GenBank/DDBJ whole genome shotgun (WGS) entry which is preliminary data.</text>
</comment>
<dbReference type="InterPro" id="IPR024618">
    <property type="entry name" value="DUF3857"/>
</dbReference>
<feature type="chain" id="PRO_5041256629" evidence="1">
    <location>
        <begin position="21"/>
        <end position="637"/>
    </location>
</feature>
<keyword evidence="4" id="KW-1185">Reference proteome</keyword>
<feature type="signal peptide" evidence="1">
    <location>
        <begin position="1"/>
        <end position="20"/>
    </location>
</feature>
<dbReference type="InterPro" id="IPR038765">
    <property type="entry name" value="Papain-like_cys_pep_sf"/>
</dbReference>
<feature type="domain" description="DUF3857" evidence="2">
    <location>
        <begin position="56"/>
        <end position="215"/>
    </location>
</feature>
<dbReference type="Gene3D" id="2.60.40.3140">
    <property type="match status" value="1"/>
</dbReference>
<dbReference type="Gene3D" id="2.60.120.1130">
    <property type="match status" value="1"/>
</dbReference>
<organism evidence="3 4">
    <name type="scientific">Gaoshiqia sediminis</name>
    <dbReference type="NCBI Taxonomy" id="2986998"/>
    <lineage>
        <taxon>Bacteria</taxon>
        <taxon>Pseudomonadati</taxon>
        <taxon>Bacteroidota</taxon>
        <taxon>Bacteroidia</taxon>
        <taxon>Marinilabiliales</taxon>
        <taxon>Prolixibacteraceae</taxon>
        <taxon>Gaoshiqia</taxon>
    </lineage>
</organism>
<name>A0AA41Y3E5_9BACT</name>
<dbReference type="EMBL" id="JAPAAF010000001">
    <property type="protein sequence ID" value="MCW0481119.1"/>
    <property type="molecule type" value="Genomic_DNA"/>
</dbReference>
<proteinExistence type="predicted"/>
<dbReference type="RefSeq" id="WP_282589724.1">
    <property type="nucleotide sequence ID" value="NZ_JAPAAF010000001.1"/>
</dbReference>
<accession>A0AA41Y3E5</accession>